<feature type="domain" description="V-ATPase proteolipid subunit C-like" evidence="10">
    <location>
        <begin position="36"/>
        <end position="95"/>
    </location>
</feature>
<dbReference type="OrthoDB" id="10264021at2759"/>
<dbReference type="Pfam" id="PF00137">
    <property type="entry name" value="ATP-synt_C"/>
    <property type="match status" value="2"/>
</dbReference>
<dbReference type="Proteomes" id="UP000187209">
    <property type="component" value="Unassembled WGS sequence"/>
</dbReference>
<feature type="domain" description="V-ATPase proteolipid subunit C-like" evidence="10">
    <location>
        <begin position="124"/>
        <end position="182"/>
    </location>
</feature>
<dbReference type="AlphaFoldDB" id="A0A1R2B3T5"/>
<gene>
    <name evidence="11" type="ORF">SteCoe_30356</name>
</gene>
<dbReference type="PANTHER" id="PTHR10263">
    <property type="entry name" value="V-TYPE PROTON ATPASE PROTEOLIPID SUBUNIT"/>
    <property type="match status" value="1"/>
</dbReference>
<dbReference type="SUPFAM" id="SSF81333">
    <property type="entry name" value="F1F0 ATP synthase subunit C"/>
    <property type="match status" value="2"/>
</dbReference>
<dbReference type="PRINTS" id="PR00122">
    <property type="entry name" value="VACATPASE"/>
</dbReference>
<sequence>MSTCSSCQNEACWNDCTSTTWAEILSALSPYSWAYIGLGLALGLSIIGAAWGIFLTGSSLVGAAVKAPRIKSKNLISVIFCEAVAIYGVIIAIILEGKISELKDGDWSSADKINEALYAAFSVFGAGLSVGFSNLACGIAVGITGSGCALSDAMLPETFVKILIIEIFGSAIGLFGVIVGIIQVGNNSFPS</sequence>
<evidence type="ECO:0000256" key="1">
    <source>
        <dbReference type="ARBA" id="ARBA00004141"/>
    </source>
</evidence>
<keyword evidence="8 9" id="KW-0472">Membrane</keyword>
<evidence type="ECO:0000256" key="8">
    <source>
        <dbReference type="ARBA" id="ARBA00023136"/>
    </source>
</evidence>
<reference evidence="11 12" key="1">
    <citation type="submission" date="2016-11" db="EMBL/GenBank/DDBJ databases">
        <title>The macronuclear genome of Stentor coeruleus: a giant cell with tiny introns.</title>
        <authorList>
            <person name="Slabodnick M."/>
            <person name="Ruby J.G."/>
            <person name="Reiff S.B."/>
            <person name="Swart E.C."/>
            <person name="Gosai S."/>
            <person name="Prabakaran S."/>
            <person name="Witkowska E."/>
            <person name="Larue G.E."/>
            <person name="Fisher S."/>
            <person name="Freeman R.M."/>
            <person name="Gunawardena J."/>
            <person name="Chu W."/>
            <person name="Stover N.A."/>
            <person name="Gregory B.D."/>
            <person name="Nowacki M."/>
            <person name="Derisi J."/>
            <person name="Roy S.W."/>
            <person name="Marshall W.F."/>
            <person name="Sood P."/>
        </authorList>
    </citation>
    <scope>NUCLEOTIDE SEQUENCE [LARGE SCALE GENOMIC DNA]</scope>
    <source>
        <strain evidence="11">WM001</strain>
    </source>
</reference>
<protein>
    <recommendedName>
        <fullName evidence="10">V-ATPase proteolipid subunit C-like domain-containing protein</fullName>
    </recommendedName>
</protein>
<feature type="transmembrane region" description="Helical" evidence="9">
    <location>
        <begin position="162"/>
        <end position="185"/>
    </location>
</feature>
<feature type="transmembrane region" description="Helical" evidence="9">
    <location>
        <begin position="75"/>
        <end position="97"/>
    </location>
</feature>
<dbReference type="InterPro" id="IPR002379">
    <property type="entry name" value="ATPase_proteolipid_c-like_dom"/>
</dbReference>
<evidence type="ECO:0000256" key="6">
    <source>
        <dbReference type="ARBA" id="ARBA00022989"/>
    </source>
</evidence>
<keyword evidence="7 9" id="KW-0406">Ion transport</keyword>
<proteinExistence type="inferred from homology"/>
<feature type="transmembrane region" description="Helical" evidence="9">
    <location>
        <begin position="117"/>
        <end position="150"/>
    </location>
</feature>
<dbReference type="InterPro" id="IPR035921">
    <property type="entry name" value="F/V-ATP_Csub_sf"/>
</dbReference>
<evidence type="ECO:0000256" key="5">
    <source>
        <dbReference type="ARBA" id="ARBA00022781"/>
    </source>
</evidence>
<evidence type="ECO:0000256" key="3">
    <source>
        <dbReference type="ARBA" id="ARBA00022448"/>
    </source>
</evidence>
<dbReference type="InterPro" id="IPR000245">
    <property type="entry name" value="ATPase_proteolipid_csu"/>
</dbReference>
<name>A0A1R2B3T5_9CILI</name>
<keyword evidence="12" id="KW-1185">Reference proteome</keyword>
<evidence type="ECO:0000313" key="11">
    <source>
        <dbReference type="EMBL" id="OMJ71448.1"/>
    </source>
</evidence>
<evidence type="ECO:0000256" key="2">
    <source>
        <dbReference type="ARBA" id="ARBA00007296"/>
    </source>
</evidence>
<dbReference type="GO" id="GO:0046961">
    <property type="term" value="F:proton-transporting ATPase activity, rotational mechanism"/>
    <property type="evidence" value="ECO:0007669"/>
    <property type="project" value="InterPro"/>
</dbReference>
<evidence type="ECO:0000259" key="10">
    <source>
        <dbReference type="Pfam" id="PF00137"/>
    </source>
</evidence>
<keyword evidence="3 9" id="KW-0813">Transport</keyword>
<comment type="subcellular location">
    <subcellularLocation>
        <location evidence="1">Membrane</location>
        <topology evidence="1">Multi-pass membrane protein</topology>
    </subcellularLocation>
</comment>
<feature type="transmembrane region" description="Helical" evidence="9">
    <location>
        <begin position="33"/>
        <end position="54"/>
    </location>
</feature>
<dbReference type="EMBL" id="MPUH01000990">
    <property type="protein sequence ID" value="OMJ71448.1"/>
    <property type="molecule type" value="Genomic_DNA"/>
</dbReference>
<evidence type="ECO:0000256" key="7">
    <source>
        <dbReference type="ARBA" id="ARBA00023065"/>
    </source>
</evidence>
<keyword evidence="6 9" id="KW-1133">Transmembrane helix</keyword>
<dbReference type="CDD" id="cd18177">
    <property type="entry name" value="ATP-synt_Vo_c_ATP6F_rpt1"/>
    <property type="match status" value="1"/>
</dbReference>
<organism evidence="11 12">
    <name type="scientific">Stentor coeruleus</name>
    <dbReference type="NCBI Taxonomy" id="5963"/>
    <lineage>
        <taxon>Eukaryota</taxon>
        <taxon>Sar</taxon>
        <taxon>Alveolata</taxon>
        <taxon>Ciliophora</taxon>
        <taxon>Postciliodesmatophora</taxon>
        <taxon>Heterotrichea</taxon>
        <taxon>Heterotrichida</taxon>
        <taxon>Stentoridae</taxon>
        <taxon>Stentor</taxon>
    </lineage>
</organism>
<evidence type="ECO:0000256" key="4">
    <source>
        <dbReference type="ARBA" id="ARBA00022692"/>
    </source>
</evidence>
<dbReference type="FunFam" id="1.20.120.610:FF:000002">
    <property type="entry name" value="V-type proton ATPase proteolipid subunit"/>
    <property type="match status" value="1"/>
</dbReference>
<keyword evidence="5" id="KW-0375">Hydrogen ion transport</keyword>
<keyword evidence="4 9" id="KW-0812">Transmembrane</keyword>
<accession>A0A1R2B3T5</accession>
<dbReference type="CDD" id="cd18178">
    <property type="entry name" value="ATP-synt_Vo_c_ATP6F_rpt2"/>
    <property type="match status" value="1"/>
</dbReference>
<dbReference type="Gene3D" id="1.20.120.610">
    <property type="entry name" value="lithium bound rotor ring of v- atpase"/>
    <property type="match status" value="1"/>
</dbReference>
<evidence type="ECO:0000313" key="12">
    <source>
        <dbReference type="Proteomes" id="UP000187209"/>
    </source>
</evidence>
<comment type="similarity">
    <text evidence="2 9">Belongs to the V-ATPase proteolipid subunit family.</text>
</comment>
<dbReference type="GO" id="GO:0033179">
    <property type="term" value="C:proton-transporting V-type ATPase, V0 domain"/>
    <property type="evidence" value="ECO:0007669"/>
    <property type="project" value="InterPro"/>
</dbReference>
<evidence type="ECO:0000256" key="9">
    <source>
        <dbReference type="RuleBase" id="RU363060"/>
    </source>
</evidence>
<comment type="caution">
    <text evidence="11">The sequence shown here is derived from an EMBL/GenBank/DDBJ whole genome shotgun (WGS) entry which is preliminary data.</text>
</comment>